<evidence type="ECO:0000313" key="1">
    <source>
        <dbReference type="EMBL" id="GEO42834.1"/>
    </source>
</evidence>
<comment type="caution">
    <text evidence="1">The sequence shown here is derived from an EMBL/GenBank/DDBJ whole genome shotgun (WGS) entry which is preliminary data.</text>
</comment>
<accession>A0A512E296</accession>
<gene>
    <name evidence="1" type="ORF">SAE02_69820</name>
</gene>
<organism evidence="1 2">
    <name type="scientific">Skermanella aerolata</name>
    <dbReference type="NCBI Taxonomy" id="393310"/>
    <lineage>
        <taxon>Bacteria</taxon>
        <taxon>Pseudomonadati</taxon>
        <taxon>Pseudomonadota</taxon>
        <taxon>Alphaproteobacteria</taxon>
        <taxon>Rhodospirillales</taxon>
        <taxon>Azospirillaceae</taxon>
        <taxon>Skermanella</taxon>
    </lineage>
</organism>
<evidence type="ECO:0000313" key="2">
    <source>
        <dbReference type="Proteomes" id="UP000321523"/>
    </source>
</evidence>
<sequence length="59" mass="6707">MKRALTLTDSLRARAFLVRARLDDTDVEALAAHLEEAAKRIEQLERLLAAAPVRTLWLH</sequence>
<name>A0A512E296_9PROT</name>
<keyword evidence="2" id="KW-1185">Reference proteome</keyword>
<protein>
    <submittedName>
        <fullName evidence="1">Uncharacterized protein</fullName>
    </submittedName>
</protein>
<dbReference type="EMBL" id="BJYZ01000051">
    <property type="protein sequence ID" value="GEO42834.1"/>
    <property type="molecule type" value="Genomic_DNA"/>
</dbReference>
<dbReference type="RefSeq" id="WP_044435929.1">
    <property type="nucleotide sequence ID" value="NZ_BJYZ01000051.1"/>
</dbReference>
<dbReference type="Proteomes" id="UP000321523">
    <property type="component" value="Unassembled WGS sequence"/>
</dbReference>
<dbReference type="AlphaFoldDB" id="A0A512E296"/>
<proteinExistence type="predicted"/>
<reference evidence="1 2" key="1">
    <citation type="submission" date="2019-07" db="EMBL/GenBank/DDBJ databases">
        <title>Whole genome shotgun sequence of Skermanella aerolata NBRC 106429.</title>
        <authorList>
            <person name="Hosoyama A."/>
            <person name="Uohara A."/>
            <person name="Ohji S."/>
            <person name="Ichikawa N."/>
        </authorList>
    </citation>
    <scope>NUCLEOTIDE SEQUENCE [LARGE SCALE GENOMIC DNA]</scope>
    <source>
        <strain evidence="1 2">NBRC 106429</strain>
    </source>
</reference>